<dbReference type="Pfam" id="PF01541">
    <property type="entry name" value="GIY-YIG"/>
    <property type="match status" value="1"/>
</dbReference>
<organism evidence="3 4">
    <name type="scientific">Fulvivirga lutea</name>
    <dbReference type="NCBI Taxonomy" id="2810512"/>
    <lineage>
        <taxon>Bacteria</taxon>
        <taxon>Pseudomonadati</taxon>
        <taxon>Bacteroidota</taxon>
        <taxon>Cytophagia</taxon>
        <taxon>Cytophagales</taxon>
        <taxon>Fulvivirgaceae</taxon>
        <taxon>Fulvivirga</taxon>
    </lineage>
</organism>
<dbReference type="PANTHER" id="PTHR34477:SF1">
    <property type="entry name" value="UPF0213 PROTEIN YHBQ"/>
    <property type="match status" value="1"/>
</dbReference>
<dbReference type="RefSeq" id="WP_205723070.1">
    <property type="nucleotide sequence ID" value="NZ_CP070608.1"/>
</dbReference>
<evidence type="ECO:0000256" key="1">
    <source>
        <dbReference type="ARBA" id="ARBA00007435"/>
    </source>
</evidence>
<dbReference type="Gene3D" id="3.40.1440.10">
    <property type="entry name" value="GIY-YIG endonuclease"/>
    <property type="match status" value="1"/>
</dbReference>
<feature type="domain" description="GIY-YIG" evidence="2">
    <location>
        <begin position="5"/>
        <end position="80"/>
    </location>
</feature>
<keyword evidence="4" id="KW-1185">Reference proteome</keyword>
<reference evidence="3" key="1">
    <citation type="submission" date="2021-02" db="EMBL/GenBank/DDBJ databases">
        <title>Fulvivirga sp. S481 isolated from sea water.</title>
        <authorList>
            <person name="Bae S.S."/>
            <person name="Baek K."/>
        </authorList>
    </citation>
    <scope>NUCLEOTIDE SEQUENCE</scope>
    <source>
        <strain evidence="3">S481</strain>
    </source>
</reference>
<accession>A0A975A1P8</accession>
<dbReference type="InterPro" id="IPR050190">
    <property type="entry name" value="UPF0213_domain"/>
</dbReference>
<dbReference type="KEGG" id="fuv:JR347_05605"/>
<proteinExistence type="inferred from homology"/>
<comment type="similarity">
    <text evidence="1">Belongs to the UPF0213 family.</text>
</comment>
<sequence length="98" mass="11613">MSILKNYTVYILQCADDSYYVGMTNDIDRRLAEHQQGLNRGYTNSRRPVKLVFTEHFSDVNHAFEFEKQIKGWRRAKKEALIKGEWDLLPELSKAYKK</sequence>
<protein>
    <submittedName>
        <fullName evidence="3">GIY-YIG nuclease family protein</fullName>
    </submittedName>
</protein>
<dbReference type="SUPFAM" id="SSF82771">
    <property type="entry name" value="GIY-YIG endonuclease"/>
    <property type="match status" value="1"/>
</dbReference>
<dbReference type="PROSITE" id="PS50164">
    <property type="entry name" value="GIY_YIG"/>
    <property type="match status" value="1"/>
</dbReference>
<name>A0A975A1P8_9BACT</name>
<evidence type="ECO:0000313" key="4">
    <source>
        <dbReference type="Proteomes" id="UP000662783"/>
    </source>
</evidence>
<dbReference type="EMBL" id="CP070608">
    <property type="protein sequence ID" value="QSE98556.1"/>
    <property type="molecule type" value="Genomic_DNA"/>
</dbReference>
<dbReference type="InterPro" id="IPR000305">
    <property type="entry name" value="GIY-YIG_endonuc"/>
</dbReference>
<dbReference type="InterPro" id="IPR035901">
    <property type="entry name" value="GIY-YIG_endonuc_sf"/>
</dbReference>
<dbReference type="Proteomes" id="UP000662783">
    <property type="component" value="Chromosome"/>
</dbReference>
<dbReference type="CDD" id="cd10456">
    <property type="entry name" value="GIY-YIG_UPF0213"/>
    <property type="match status" value="1"/>
</dbReference>
<dbReference type="PANTHER" id="PTHR34477">
    <property type="entry name" value="UPF0213 PROTEIN YHBQ"/>
    <property type="match status" value="1"/>
</dbReference>
<evidence type="ECO:0000259" key="2">
    <source>
        <dbReference type="PROSITE" id="PS50164"/>
    </source>
</evidence>
<dbReference type="AlphaFoldDB" id="A0A975A1P8"/>
<evidence type="ECO:0000313" key="3">
    <source>
        <dbReference type="EMBL" id="QSE98556.1"/>
    </source>
</evidence>
<gene>
    <name evidence="3" type="ORF">JR347_05605</name>
</gene>